<evidence type="ECO:0000313" key="2">
    <source>
        <dbReference type="EMBL" id="CDW51013.1"/>
    </source>
</evidence>
<proteinExistence type="predicted"/>
<dbReference type="InterPro" id="IPR043502">
    <property type="entry name" value="DNA/RNA_pol_sf"/>
</dbReference>
<sequence>LGLLRYTVLPYGLASAPAIVQAAQEKLFKGIRGVKIYIDDVLVFSKTKEEHLNTLRVVYSRIKSVGGRLKASKCSWFAKQLTYLGFQISDEGRSLDPELVKPVLNFPVPSNVSDVKSFLGLVQFYGHFIPNLSRVAAPLHELLKKGVDLLVSRIGTSLPSSSRNIGDKEGIRIT</sequence>
<dbReference type="InterPro" id="IPR050951">
    <property type="entry name" value="Retrovirus_Pol_polyprotein"/>
</dbReference>
<protein>
    <recommendedName>
        <fullName evidence="1">Reverse transcriptase domain-containing protein</fullName>
    </recommendedName>
</protein>
<dbReference type="GO" id="GO:0071897">
    <property type="term" value="P:DNA biosynthetic process"/>
    <property type="evidence" value="ECO:0007669"/>
    <property type="project" value="UniProtKB-ARBA"/>
</dbReference>
<name>A0A0K2VKL9_LEPSM</name>
<dbReference type="EMBL" id="HACA01033652">
    <property type="protein sequence ID" value="CDW51013.1"/>
    <property type="molecule type" value="Transcribed_RNA"/>
</dbReference>
<dbReference type="InterPro" id="IPR043128">
    <property type="entry name" value="Rev_trsase/Diguanyl_cyclase"/>
</dbReference>
<dbReference type="PANTHER" id="PTHR37984">
    <property type="entry name" value="PROTEIN CBG26694"/>
    <property type="match status" value="1"/>
</dbReference>
<feature type="domain" description="Reverse transcriptase" evidence="1">
    <location>
        <begin position="5"/>
        <end position="88"/>
    </location>
</feature>
<evidence type="ECO:0000259" key="1">
    <source>
        <dbReference type="Pfam" id="PF00078"/>
    </source>
</evidence>
<dbReference type="OrthoDB" id="6772952at2759"/>
<dbReference type="AlphaFoldDB" id="A0A0K2VKL9"/>
<dbReference type="SUPFAM" id="SSF56672">
    <property type="entry name" value="DNA/RNA polymerases"/>
    <property type="match status" value="1"/>
</dbReference>
<dbReference type="PANTHER" id="PTHR37984:SF5">
    <property type="entry name" value="PROTEIN NYNRIN-LIKE"/>
    <property type="match status" value="1"/>
</dbReference>
<dbReference type="InterPro" id="IPR000477">
    <property type="entry name" value="RT_dom"/>
</dbReference>
<accession>A0A0K2VKL9</accession>
<reference evidence="2" key="1">
    <citation type="submission" date="2014-05" db="EMBL/GenBank/DDBJ databases">
        <authorList>
            <person name="Chronopoulou M."/>
        </authorList>
    </citation>
    <scope>NUCLEOTIDE SEQUENCE</scope>
    <source>
        <tissue evidence="2">Whole organism</tissue>
    </source>
</reference>
<dbReference type="Gene3D" id="3.30.70.270">
    <property type="match status" value="2"/>
</dbReference>
<organism evidence="2">
    <name type="scientific">Lepeophtheirus salmonis</name>
    <name type="common">Salmon louse</name>
    <name type="synonym">Caligus salmonis</name>
    <dbReference type="NCBI Taxonomy" id="72036"/>
    <lineage>
        <taxon>Eukaryota</taxon>
        <taxon>Metazoa</taxon>
        <taxon>Ecdysozoa</taxon>
        <taxon>Arthropoda</taxon>
        <taxon>Crustacea</taxon>
        <taxon>Multicrustacea</taxon>
        <taxon>Hexanauplia</taxon>
        <taxon>Copepoda</taxon>
        <taxon>Siphonostomatoida</taxon>
        <taxon>Caligidae</taxon>
        <taxon>Lepeophtheirus</taxon>
    </lineage>
</organism>
<dbReference type="Gene3D" id="3.10.10.10">
    <property type="entry name" value="HIV Type 1 Reverse Transcriptase, subunit A, domain 1"/>
    <property type="match status" value="1"/>
</dbReference>
<dbReference type="CDD" id="cd01647">
    <property type="entry name" value="RT_LTR"/>
    <property type="match status" value="1"/>
</dbReference>
<dbReference type="FunFam" id="3.30.70.270:FF:000003">
    <property type="entry name" value="Transposon Ty3-G Gag-Pol polyprotein"/>
    <property type="match status" value="1"/>
</dbReference>
<dbReference type="Pfam" id="PF00078">
    <property type="entry name" value="RVT_1"/>
    <property type="match status" value="1"/>
</dbReference>
<feature type="non-terminal residue" evidence="2">
    <location>
        <position position="1"/>
    </location>
</feature>